<proteinExistence type="predicted"/>
<dbReference type="STRING" id="45607.A0A2T0FFB4"/>
<dbReference type="Proteomes" id="UP000238350">
    <property type="component" value="Unassembled WGS sequence"/>
</dbReference>
<feature type="transmembrane region" description="Helical" evidence="6">
    <location>
        <begin position="439"/>
        <end position="462"/>
    </location>
</feature>
<dbReference type="RefSeq" id="XP_024663632.1">
    <property type="nucleotide sequence ID" value="XM_024807864.1"/>
</dbReference>
<organism evidence="8 9">
    <name type="scientific">Wickerhamiella sorbophila</name>
    <dbReference type="NCBI Taxonomy" id="45607"/>
    <lineage>
        <taxon>Eukaryota</taxon>
        <taxon>Fungi</taxon>
        <taxon>Dikarya</taxon>
        <taxon>Ascomycota</taxon>
        <taxon>Saccharomycotina</taxon>
        <taxon>Dipodascomycetes</taxon>
        <taxon>Dipodascales</taxon>
        <taxon>Trichomonascaceae</taxon>
        <taxon>Wickerhamiella</taxon>
    </lineage>
</organism>
<feature type="domain" description="Major facilitator superfamily (MFS) profile" evidence="7">
    <location>
        <begin position="125"/>
        <end position="565"/>
    </location>
</feature>
<evidence type="ECO:0000256" key="1">
    <source>
        <dbReference type="ARBA" id="ARBA00004141"/>
    </source>
</evidence>
<dbReference type="InterPro" id="IPR020846">
    <property type="entry name" value="MFS_dom"/>
</dbReference>
<dbReference type="PANTHER" id="PTHR23502:SF23">
    <property type="entry name" value="FLUCONAZOLE RESISTANCE PROTEIN 1"/>
    <property type="match status" value="1"/>
</dbReference>
<dbReference type="Gene3D" id="1.20.1250.20">
    <property type="entry name" value="MFS general substrate transporter like domains"/>
    <property type="match status" value="1"/>
</dbReference>
<dbReference type="GO" id="GO:1990961">
    <property type="term" value="P:xenobiotic detoxification by transmembrane export across the plasma membrane"/>
    <property type="evidence" value="ECO:0007669"/>
    <property type="project" value="TreeGrafter"/>
</dbReference>
<dbReference type="CDD" id="cd17323">
    <property type="entry name" value="MFS_Tpo1_MDR_like"/>
    <property type="match status" value="1"/>
</dbReference>
<accession>A0A2T0FFB4</accession>
<comment type="caution">
    <text evidence="8">The sequence shown here is derived from an EMBL/GenBank/DDBJ whole genome shotgun (WGS) entry which is preliminary data.</text>
</comment>
<protein>
    <submittedName>
        <fullName evidence="8">Cycloheximide resistance protein</fullName>
    </submittedName>
</protein>
<evidence type="ECO:0000313" key="8">
    <source>
        <dbReference type="EMBL" id="PRT53686.1"/>
    </source>
</evidence>
<feature type="transmembrane region" description="Helical" evidence="6">
    <location>
        <begin position="193"/>
        <end position="213"/>
    </location>
</feature>
<evidence type="ECO:0000259" key="7">
    <source>
        <dbReference type="PROSITE" id="PS50850"/>
    </source>
</evidence>
<feature type="region of interest" description="Disordered" evidence="5">
    <location>
        <begin position="67"/>
        <end position="100"/>
    </location>
</feature>
<feature type="transmembrane region" description="Helical" evidence="6">
    <location>
        <begin position="125"/>
        <end position="144"/>
    </location>
</feature>
<feature type="transmembrane region" description="Helical" evidence="6">
    <location>
        <begin position="539"/>
        <end position="560"/>
    </location>
</feature>
<feature type="transmembrane region" description="Helical" evidence="6">
    <location>
        <begin position="367"/>
        <end position="388"/>
    </location>
</feature>
<dbReference type="GO" id="GO:0005886">
    <property type="term" value="C:plasma membrane"/>
    <property type="evidence" value="ECO:0007669"/>
    <property type="project" value="TreeGrafter"/>
</dbReference>
<dbReference type="Pfam" id="PF07690">
    <property type="entry name" value="MFS_1"/>
    <property type="match status" value="1"/>
</dbReference>
<dbReference type="PANTHER" id="PTHR23502">
    <property type="entry name" value="MAJOR FACILITATOR SUPERFAMILY"/>
    <property type="match status" value="1"/>
</dbReference>
<dbReference type="GeneID" id="36515055"/>
<gene>
    <name evidence="8" type="ORF">B9G98_01306</name>
</gene>
<keyword evidence="4 6" id="KW-0472">Membrane</keyword>
<dbReference type="PROSITE" id="PS50850">
    <property type="entry name" value="MFS"/>
    <property type="match status" value="1"/>
</dbReference>
<feature type="transmembrane region" description="Helical" evidence="6">
    <location>
        <begin position="283"/>
        <end position="304"/>
    </location>
</feature>
<feature type="transmembrane region" description="Helical" evidence="6">
    <location>
        <begin position="468"/>
        <end position="490"/>
    </location>
</feature>
<sequence>MPQDAQPYSSAMLFLDALWECFGGSIVGQGIYYLSSRQALKPYYERPEYVVPEKYSLPTATYEGLTDSRESRASSKVSEAGLAGDPPGSDEETTPGLRPGEILVTWDGPDDPSNPKNWSLMKKTIQVFCVFGLTLSAYMGTAIFTPSAEQMIKKFNCTETQFGLGITLFVWGYGIGPILFAPMSESPHCGGRLYTYLFPQLVFCALQLATALINHISSFAVLRFLAGIFAAAPLTNGAGSIADMFLFPRLPFVLSIWSLSFVTGPYIGPLIGAALTHSNTWRWSFYFLLMVSGGVLLMVSFIMVETSAQEILMRKARVLRNLTKNPAIISMGEIKSRGKSTSTVIKELLWGPVDLCIHEPVMNLITLHLALVYSLFYLFFECFPIIYFEIYHFTDVELGLAYVSLMVGFAVAFVAYMVYLRKTMLAKFKAHESITPERLFVRVCLVASFFMPAGIFIVGWASTYHAHWIGSMIGAAMFGGATWLMFQTYVSYIGQLYPFRFASAMASNTFMRSLIGGAFPLFGRFLYINTGSKEFPVGWGSSILAFCGIAMMLLPIYLYIKGEGLRERALAKYGNRDI</sequence>
<dbReference type="OrthoDB" id="3357846at2759"/>
<dbReference type="EMBL" id="NDIQ01000001">
    <property type="protein sequence ID" value="PRT53686.1"/>
    <property type="molecule type" value="Genomic_DNA"/>
</dbReference>
<name>A0A2T0FFB4_9ASCO</name>
<dbReference type="SUPFAM" id="SSF103473">
    <property type="entry name" value="MFS general substrate transporter"/>
    <property type="match status" value="1"/>
</dbReference>
<feature type="transmembrane region" description="Helical" evidence="6">
    <location>
        <begin position="219"/>
        <end position="238"/>
    </location>
</feature>
<evidence type="ECO:0000313" key="9">
    <source>
        <dbReference type="Proteomes" id="UP000238350"/>
    </source>
</evidence>
<evidence type="ECO:0000256" key="4">
    <source>
        <dbReference type="ARBA" id="ARBA00023136"/>
    </source>
</evidence>
<feature type="transmembrane region" description="Helical" evidence="6">
    <location>
        <begin position="250"/>
        <end position="271"/>
    </location>
</feature>
<evidence type="ECO:0000256" key="6">
    <source>
        <dbReference type="SAM" id="Phobius"/>
    </source>
</evidence>
<keyword evidence="9" id="KW-1185">Reference proteome</keyword>
<feature type="transmembrane region" description="Helical" evidence="6">
    <location>
        <begin position="12"/>
        <end position="34"/>
    </location>
</feature>
<dbReference type="InterPro" id="IPR011701">
    <property type="entry name" value="MFS"/>
</dbReference>
<dbReference type="GO" id="GO:0015244">
    <property type="term" value="F:fluconazole transmembrane transporter activity"/>
    <property type="evidence" value="ECO:0007669"/>
    <property type="project" value="TreeGrafter"/>
</dbReference>
<feature type="transmembrane region" description="Helical" evidence="6">
    <location>
        <begin position="164"/>
        <end position="181"/>
    </location>
</feature>
<reference evidence="8 9" key="1">
    <citation type="submission" date="2017-04" db="EMBL/GenBank/DDBJ databases">
        <title>Genome sequencing of [Candida] sorbophila.</title>
        <authorList>
            <person name="Ahn J.O."/>
        </authorList>
    </citation>
    <scope>NUCLEOTIDE SEQUENCE [LARGE SCALE GENOMIC DNA]</scope>
    <source>
        <strain evidence="8 9">DS02</strain>
    </source>
</reference>
<keyword evidence="3 6" id="KW-1133">Transmembrane helix</keyword>
<keyword evidence="2 6" id="KW-0812">Transmembrane</keyword>
<feature type="transmembrane region" description="Helical" evidence="6">
    <location>
        <begin position="510"/>
        <end position="527"/>
    </location>
</feature>
<comment type="subcellular location">
    <subcellularLocation>
        <location evidence="1">Membrane</location>
        <topology evidence="1">Multi-pass membrane protein</topology>
    </subcellularLocation>
</comment>
<feature type="transmembrane region" description="Helical" evidence="6">
    <location>
        <begin position="400"/>
        <end position="419"/>
    </location>
</feature>
<evidence type="ECO:0000256" key="3">
    <source>
        <dbReference type="ARBA" id="ARBA00022989"/>
    </source>
</evidence>
<evidence type="ECO:0000256" key="5">
    <source>
        <dbReference type="SAM" id="MobiDB-lite"/>
    </source>
</evidence>
<evidence type="ECO:0000256" key="2">
    <source>
        <dbReference type="ARBA" id="ARBA00022692"/>
    </source>
</evidence>
<dbReference type="AlphaFoldDB" id="A0A2T0FFB4"/>
<dbReference type="InterPro" id="IPR036259">
    <property type="entry name" value="MFS_trans_sf"/>
</dbReference>